<dbReference type="SMART" id="SM00953">
    <property type="entry name" value="RES"/>
    <property type="match status" value="1"/>
</dbReference>
<dbReference type="Pfam" id="PF08808">
    <property type="entry name" value="RES"/>
    <property type="match status" value="1"/>
</dbReference>
<feature type="domain" description="RES" evidence="1">
    <location>
        <begin position="30"/>
        <end position="169"/>
    </location>
</feature>
<keyword evidence="3" id="KW-1185">Reference proteome</keyword>
<protein>
    <submittedName>
        <fullName evidence="2">RES family NAD+ phosphorylase</fullName>
    </submittedName>
</protein>
<accession>A0ABS1I6V5</accession>
<name>A0ABS1I6V5_9PROT</name>
<proteinExistence type="predicted"/>
<dbReference type="RefSeq" id="WP_200486898.1">
    <property type="nucleotide sequence ID" value="NZ_JAEPIV010000024.1"/>
</dbReference>
<dbReference type="Proteomes" id="UP000654452">
    <property type="component" value="Unassembled WGS sequence"/>
</dbReference>
<organism evidence="2 3">
    <name type="scientific">Azospirillum aestuarii</name>
    <dbReference type="NCBI Taxonomy" id="2802052"/>
    <lineage>
        <taxon>Bacteria</taxon>
        <taxon>Pseudomonadati</taxon>
        <taxon>Pseudomonadota</taxon>
        <taxon>Alphaproteobacteria</taxon>
        <taxon>Rhodospirillales</taxon>
        <taxon>Azospirillaceae</taxon>
        <taxon>Azospirillum</taxon>
    </lineage>
</organism>
<reference evidence="2 3" key="1">
    <citation type="submission" date="2021-01" db="EMBL/GenBank/DDBJ databases">
        <title>Azospirillum sp. YIM DDC1 draft genome.</title>
        <authorList>
            <person name="Wang Y.-X."/>
        </authorList>
    </citation>
    <scope>NUCLEOTIDE SEQUENCE [LARGE SCALE GENOMIC DNA]</scope>
    <source>
        <strain evidence="2 3">YIM DDC1</strain>
    </source>
</reference>
<gene>
    <name evidence="2" type="ORF">JJL56_26415</name>
</gene>
<dbReference type="InterPro" id="IPR014914">
    <property type="entry name" value="RES_dom"/>
</dbReference>
<dbReference type="EMBL" id="JAEPIV010000024">
    <property type="protein sequence ID" value="MBK4722393.1"/>
    <property type="molecule type" value="Genomic_DNA"/>
</dbReference>
<evidence type="ECO:0000313" key="2">
    <source>
        <dbReference type="EMBL" id="MBK4722393.1"/>
    </source>
</evidence>
<evidence type="ECO:0000313" key="3">
    <source>
        <dbReference type="Proteomes" id="UP000654452"/>
    </source>
</evidence>
<sequence>MHDHWKDRWSSIETVSRLAQRRYSGNAAAALDGNGGLYVPGRWNNKGQRVVYTASSRALAMLERLVHLDVGLHDASVELSFMEFVLPSSVSRNVLSPTMLENLVAKHGSSTEPPDWRVADHPLCRRLGAAWIASLRSCLLIIPSSIVPGDANVLINPEHPDMAKIIAANAGRFVLDAYQPDQRIADVVQMASVSKTGS</sequence>
<comment type="caution">
    <text evidence="2">The sequence shown here is derived from an EMBL/GenBank/DDBJ whole genome shotgun (WGS) entry which is preliminary data.</text>
</comment>
<evidence type="ECO:0000259" key="1">
    <source>
        <dbReference type="SMART" id="SM00953"/>
    </source>
</evidence>